<proteinExistence type="predicted"/>
<dbReference type="EMBL" id="JAGKQM010002785">
    <property type="protein sequence ID" value="KAH0845316.1"/>
    <property type="molecule type" value="Genomic_DNA"/>
</dbReference>
<keyword evidence="3" id="KW-1185">Reference proteome</keyword>
<comment type="caution">
    <text evidence="2">The sequence shown here is derived from an EMBL/GenBank/DDBJ whole genome shotgun (WGS) entry which is preliminary data.</text>
</comment>
<name>A0ABQ7X0P0_BRANA</name>
<reference evidence="2 3" key="1">
    <citation type="submission" date="2021-05" db="EMBL/GenBank/DDBJ databases">
        <title>Genome Assembly of Synthetic Allotetraploid Brassica napus Reveals Homoeologous Exchanges between Subgenomes.</title>
        <authorList>
            <person name="Davis J.T."/>
        </authorList>
    </citation>
    <scope>NUCLEOTIDE SEQUENCE [LARGE SCALE GENOMIC DNA]</scope>
    <source>
        <strain evidence="3">cv. Da-Ae</strain>
        <tissue evidence="2">Seedling</tissue>
    </source>
</reference>
<gene>
    <name evidence="2" type="ORF">HID58_091829</name>
</gene>
<sequence>MVTGATRQKRQVYLAKLRLSDRHASCRQSLKLNGVNKLVSRTSDMDGSDGPTSAAPSRSPLEESLILNGAVSLRAPPRTSSRTDNRRTLPQGFSYFPPLRISNGKRVLLSSPRTSSVHALAVVLRRVWILQSRNVRWVSYTQGLFAWSEKCSAPKTTEFCGGRNKAKCDHDCKCVGYFYKEKDKKCLVAPLIECEGRRDGGGGVAAMAVEGVSVVMVAVQGVEAAVVSFQRETNLKH</sequence>
<feature type="region of interest" description="Disordered" evidence="1">
    <location>
        <begin position="37"/>
        <end position="59"/>
    </location>
</feature>
<evidence type="ECO:0000313" key="2">
    <source>
        <dbReference type="EMBL" id="KAH0845316.1"/>
    </source>
</evidence>
<evidence type="ECO:0000256" key="1">
    <source>
        <dbReference type="SAM" id="MobiDB-lite"/>
    </source>
</evidence>
<evidence type="ECO:0000313" key="3">
    <source>
        <dbReference type="Proteomes" id="UP000824890"/>
    </source>
</evidence>
<accession>A0ABQ7X0P0</accession>
<dbReference type="Proteomes" id="UP000824890">
    <property type="component" value="Unassembled WGS sequence"/>
</dbReference>
<organism evidence="2 3">
    <name type="scientific">Brassica napus</name>
    <name type="common">Rape</name>
    <dbReference type="NCBI Taxonomy" id="3708"/>
    <lineage>
        <taxon>Eukaryota</taxon>
        <taxon>Viridiplantae</taxon>
        <taxon>Streptophyta</taxon>
        <taxon>Embryophyta</taxon>
        <taxon>Tracheophyta</taxon>
        <taxon>Spermatophyta</taxon>
        <taxon>Magnoliopsida</taxon>
        <taxon>eudicotyledons</taxon>
        <taxon>Gunneridae</taxon>
        <taxon>Pentapetalae</taxon>
        <taxon>rosids</taxon>
        <taxon>malvids</taxon>
        <taxon>Brassicales</taxon>
        <taxon>Brassicaceae</taxon>
        <taxon>Brassiceae</taxon>
        <taxon>Brassica</taxon>
    </lineage>
</organism>
<protein>
    <submittedName>
        <fullName evidence="2">Uncharacterized protein</fullName>
    </submittedName>
</protein>